<evidence type="ECO:0000313" key="3">
    <source>
        <dbReference type="EMBL" id="SOC38510.1"/>
    </source>
</evidence>
<dbReference type="GO" id="GO:0032259">
    <property type="term" value="P:methylation"/>
    <property type="evidence" value="ECO:0007669"/>
    <property type="project" value="UniProtKB-KW"/>
</dbReference>
<reference evidence="4" key="1">
    <citation type="submission" date="2017-08" db="EMBL/GenBank/DDBJ databases">
        <authorList>
            <person name="Varghese N."/>
            <person name="Submissions S."/>
        </authorList>
    </citation>
    <scope>NUCLEOTIDE SEQUENCE [LARGE SCALE GENOMIC DNA]</scope>
    <source>
        <strain evidence="4">DSM 23173</strain>
    </source>
</reference>
<evidence type="ECO:0000259" key="2">
    <source>
        <dbReference type="Pfam" id="PF13649"/>
    </source>
</evidence>
<accession>A0A285U9C5</accession>
<protein>
    <submittedName>
        <fullName evidence="3">Methyltransferase family protein</fullName>
    </submittedName>
</protein>
<keyword evidence="1 3" id="KW-0808">Transferase</keyword>
<name>A0A285U9C5_9STAP</name>
<evidence type="ECO:0000256" key="1">
    <source>
        <dbReference type="ARBA" id="ARBA00022679"/>
    </source>
</evidence>
<dbReference type="OrthoDB" id="9811589at2"/>
<feature type="domain" description="Methyltransferase" evidence="2">
    <location>
        <begin position="41"/>
        <end position="130"/>
    </location>
</feature>
<dbReference type="AlphaFoldDB" id="A0A285U9C5"/>
<dbReference type="GO" id="GO:0008168">
    <property type="term" value="F:methyltransferase activity"/>
    <property type="evidence" value="ECO:0007669"/>
    <property type="project" value="UniProtKB-KW"/>
</dbReference>
<dbReference type="RefSeq" id="WP_097038670.1">
    <property type="nucleotide sequence ID" value="NZ_OBQF01000001.1"/>
</dbReference>
<dbReference type="PANTHER" id="PTHR43861">
    <property type="entry name" value="TRANS-ACONITATE 2-METHYLTRANSFERASE-RELATED"/>
    <property type="match status" value="1"/>
</dbReference>
<keyword evidence="3" id="KW-0489">Methyltransferase</keyword>
<dbReference type="InterPro" id="IPR041698">
    <property type="entry name" value="Methyltransf_25"/>
</dbReference>
<organism evidence="3 4">
    <name type="scientific">Salinicoccus kekensis</name>
    <dbReference type="NCBI Taxonomy" id="714307"/>
    <lineage>
        <taxon>Bacteria</taxon>
        <taxon>Bacillati</taxon>
        <taxon>Bacillota</taxon>
        <taxon>Bacilli</taxon>
        <taxon>Bacillales</taxon>
        <taxon>Staphylococcaceae</taxon>
        <taxon>Salinicoccus</taxon>
    </lineage>
</organism>
<dbReference type="EMBL" id="OBQF01000001">
    <property type="protein sequence ID" value="SOC38510.1"/>
    <property type="molecule type" value="Genomic_DNA"/>
</dbReference>
<dbReference type="Gene3D" id="3.40.50.150">
    <property type="entry name" value="Vaccinia Virus protein VP39"/>
    <property type="match status" value="1"/>
</dbReference>
<dbReference type="InterPro" id="IPR029063">
    <property type="entry name" value="SAM-dependent_MTases_sf"/>
</dbReference>
<dbReference type="Gene3D" id="2.20.25.110">
    <property type="entry name" value="S-adenosyl-L-methionine-dependent methyltransferases"/>
    <property type="match status" value="1"/>
</dbReference>
<dbReference type="CDD" id="cd02440">
    <property type="entry name" value="AdoMet_MTases"/>
    <property type="match status" value="1"/>
</dbReference>
<evidence type="ECO:0000313" key="4">
    <source>
        <dbReference type="Proteomes" id="UP000219412"/>
    </source>
</evidence>
<gene>
    <name evidence="3" type="ORF">SAMN05878391_0437</name>
</gene>
<dbReference type="SUPFAM" id="SSF53335">
    <property type="entry name" value="S-adenosyl-L-methionine-dependent methyltransferases"/>
    <property type="match status" value="1"/>
</dbReference>
<dbReference type="Proteomes" id="UP000219412">
    <property type="component" value="Unassembled WGS sequence"/>
</dbReference>
<sequence>MAEFNHDESAIGRFYNELTYDIPYDLWLDIISHFKGNSGSVLDIGCGTGRLTSKLNFQTRYGVDISAPMLEIAKRENSDINYYQGDMRNFKLDMTFDMIVATVDVLNYLEDEEAFITTLKNVNDHLNDDGVFIFDIHSKYKMENDFNDMIYTDDTEHITYIWHALKGEAPLSAVHEMTYFVRNDDGLYQRMDETYIQRTYEHKDVIKMIEKAGLYLDTAFSDFDVKNSVTTVCDRIFYIVKKAL</sequence>
<keyword evidence="4" id="KW-1185">Reference proteome</keyword>
<dbReference type="Pfam" id="PF13649">
    <property type="entry name" value="Methyltransf_25"/>
    <property type="match status" value="1"/>
</dbReference>
<proteinExistence type="predicted"/>